<evidence type="ECO:0000313" key="7">
    <source>
        <dbReference type="EMBL" id="SFD69318.1"/>
    </source>
</evidence>
<keyword evidence="1 6" id="KW-0732">Signal</keyword>
<feature type="region of interest" description="Disordered" evidence="5">
    <location>
        <begin position="26"/>
        <end position="101"/>
    </location>
</feature>
<keyword evidence="8" id="KW-1185">Reference proteome</keyword>
<dbReference type="SMART" id="SM00191">
    <property type="entry name" value="Int_alpha"/>
    <property type="match status" value="7"/>
</dbReference>
<feature type="chain" id="PRO_5011744289" evidence="6">
    <location>
        <begin position="24"/>
        <end position="852"/>
    </location>
</feature>
<proteinExistence type="predicted"/>
<reference evidence="8" key="1">
    <citation type="submission" date="2016-10" db="EMBL/GenBank/DDBJ databases">
        <authorList>
            <person name="Varghese N."/>
            <person name="Submissions S."/>
        </authorList>
    </citation>
    <scope>NUCLEOTIDE SEQUENCE [LARGE SCALE GENOMIC DNA]</scope>
    <source>
        <strain evidence="8">ATCC 25963</strain>
    </source>
</reference>
<dbReference type="Pfam" id="PF01839">
    <property type="entry name" value="FG-GAP"/>
    <property type="match status" value="7"/>
</dbReference>
<protein>
    <submittedName>
        <fullName evidence="7">FG-GAP repeat-containing protein</fullName>
    </submittedName>
</protein>
<evidence type="ECO:0000256" key="4">
    <source>
        <dbReference type="ARBA" id="ARBA00023180"/>
    </source>
</evidence>
<dbReference type="InterPro" id="IPR028994">
    <property type="entry name" value="Integrin_alpha_N"/>
</dbReference>
<dbReference type="OrthoDB" id="5501344at2"/>
<dbReference type="AlphaFoldDB" id="A0A1I1UI83"/>
<sequence length="852" mass="85354">MLRSPLRRAFAALSLAIPLGCTDDTTTTQATAGQETSTGTGTDGTGQTDTDGTGTPTTGIGTSTSGPDPTTTEPVPTTGEPTTTTTTGETTTTGPFPSVNQPPVALVDHYVTKAKQALSVSAAEGLLKNDYDVDDDPLTLVSADPITPGGAMNTAFADGGFTYMPPAELWGSDTFLYKIWDGKDGFAQAPARIEVRPTSIDLEYVADGIGGFAIDGQAPGHYSGRSVHAVGDLDGDGLAEVAVAARNADGNTGRIYVVRGKLDGEPIALSKLEAQNDGFIIYGELAGDFAGTTIAAAGDVNGDGFADLVIGAPKASTNGTSSGSAYVVFGKDDLDPVYLDAVASGVGGFAILGEKAGDGAGRSVAGAGDVDGDGLADVIVGAYGADPGGSFSGAAYVVFGHGEDKPTLLSDISAGIGDGFAVHGEVSLDFAGFAVAGAGDVDGDGLSDLLVGAYGHDTAGDSAGRTYLVYGKPDPLAVLLTDVAADQGGRIFDGAAAYDRSGFAVAGVGDVDGDGFADLAIGAPLADAGPEDSGRAYVVFGGPDLVSGGLPQLAKAPTGFSLSGVQSRDYAGTSVERAGDVDGDGHDDVLVGAPGANPHGGDSGRGYVVFGGPEVVSTSLAWIENGDGGFSLAGESTEDYCGFSVAPAGDVNGDGHADVIVGARGNDGKGDDAGRSYVVFGGDFSGASYMSYGPGPDNIPGTPAGEALLAGRGNDLVTADGPDVVYAGAGDDELRCATLDFVRIDGGAGFDTLRLTGQGLTLDLTARSDLDLVEVEAVDLGDGNTLKLEWRDLRAMSSRTHSLIVDGQAGVLQADLAGAGFVDAGVQDGYHVYQHPVFTLRVVLAVEAQVAL</sequence>
<feature type="signal peptide" evidence="6">
    <location>
        <begin position="1"/>
        <end position="23"/>
    </location>
</feature>
<evidence type="ECO:0000256" key="3">
    <source>
        <dbReference type="ARBA" id="ARBA00022801"/>
    </source>
</evidence>
<evidence type="ECO:0000256" key="2">
    <source>
        <dbReference type="ARBA" id="ARBA00022737"/>
    </source>
</evidence>
<dbReference type="GO" id="GO:0008305">
    <property type="term" value="C:integrin complex"/>
    <property type="evidence" value="ECO:0007669"/>
    <property type="project" value="InterPro"/>
</dbReference>
<keyword evidence="4" id="KW-0325">Glycoprotein</keyword>
<dbReference type="Pfam" id="PF17963">
    <property type="entry name" value="Big_9"/>
    <property type="match status" value="1"/>
</dbReference>
<gene>
    <name evidence="7" type="ORF">SAMN02745121_01198</name>
</gene>
<keyword evidence="2" id="KW-0677">Repeat</keyword>
<dbReference type="InterPro" id="IPR000413">
    <property type="entry name" value="Integrin_alpha"/>
</dbReference>
<dbReference type="InterPro" id="IPR013517">
    <property type="entry name" value="FG-GAP"/>
</dbReference>
<keyword evidence="3" id="KW-0378">Hydrolase</keyword>
<dbReference type="PANTHER" id="PTHR23221:SF7">
    <property type="entry name" value="PHOSPHATIDYLINOSITOL-GLYCAN-SPECIFIC PHOSPHOLIPASE D"/>
    <property type="match status" value="1"/>
</dbReference>
<dbReference type="GO" id="GO:0016787">
    <property type="term" value="F:hydrolase activity"/>
    <property type="evidence" value="ECO:0007669"/>
    <property type="project" value="UniProtKB-KW"/>
</dbReference>
<dbReference type="GO" id="GO:0007155">
    <property type="term" value="P:cell adhesion"/>
    <property type="evidence" value="ECO:0007669"/>
    <property type="project" value="InterPro"/>
</dbReference>
<dbReference type="Proteomes" id="UP000199400">
    <property type="component" value="Unassembled WGS sequence"/>
</dbReference>
<dbReference type="InterPro" id="IPR013519">
    <property type="entry name" value="Int_alpha_beta-p"/>
</dbReference>
<feature type="compositionally biased region" description="Low complexity" evidence="5">
    <location>
        <begin position="26"/>
        <end position="95"/>
    </location>
</feature>
<dbReference type="PANTHER" id="PTHR23221">
    <property type="entry name" value="GLYCOSYLPHOSPHATIDYLINOSITOL PHOSPHOLIPASE D"/>
    <property type="match status" value="1"/>
</dbReference>
<dbReference type="PROSITE" id="PS51470">
    <property type="entry name" value="FG_GAP"/>
    <property type="match status" value="7"/>
</dbReference>
<evidence type="ECO:0000313" key="8">
    <source>
        <dbReference type="Proteomes" id="UP000199400"/>
    </source>
</evidence>
<evidence type="ECO:0000256" key="6">
    <source>
        <dbReference type="SAM" id="SignalP"/>
    </source>
</evidence>
<dbReference type="RefSeq" id="WP_143140259.1">
    <property type="nucleotide sequence ID" value="NZ_FOMX01000003.1"/>
</dbReference>
<dbReference type="Gene3D" id="2.130.10.130">
    <property type="entry name" value="Integrin alpha, N-terminal"/>
    <property type="match status" value="4"/>
</dbReference>
<organism evidence="7 8">
    <name type="scientific">Nannocystis exedens</name>
    <dbReference type="NCBI Taxonomy" id="54"/>
    <lineage>
        <taxon>Bacteria</taxon>
        <taxon>Pseudomonadati</taxon>
        <taxon>Myxococcota</taxon>
        <taxon>Polyangia</taxon>
        <taxon>Nannocystales</taxon>
        <taxon>Nannocystaceae</taxon>
        <taxon>Nannocystis</taxon>
    </lineage>
</organism>
<evidence type="ECO:0000256" key="5">
    <source>
        <dbReference type="SAM" id="MobiDB-lite"/>
    </source>
</evidence>
<dbReference type="EMBL" id="FOMX01000003">
    <property type="protein sequence ID" value="SFD69318.1"/>
    <property type="molecule type" value="Genomic_DNA"/>
</dbReference>
<evidence type="ECO:0000256" key="1">
    <source>
        <dbReference type="ARBA" id="ARBA00022729"/>
    </source>
</evidence>
<accession>A0A1I1UI83</accession>
<dbReference type="SUPFAM" id="SSF69318">
    <property type="entry name" value="Integrin alpha N-terminal domain"/>
    <property type="match status" value="3"/>
</dbReference>
<dbReference type="STRING" id="54.SAMN02745121_01198"/>
<name>A0A1I1UI83_9BACT</name>
<dbReference type="PRINTS" id="PR01185">
    <property type="entry name" value="INTEGRINA"/>
</dbReference>